<feature type="chain" id="PRO_5016315418" description="Lipocalin-like domain-containing protein" evidence="1">
    <location>
        <begin position="19"/>
        <end position="148"/>
    </location>
</feature>
<proteinExistence type="predicted"/>
<keyword evidence="3" id="KW-1185">Reference proteome</keyword>
<protein>
    <recommendedName>
        <fullName evidence="4">Lipocalin-like domain-containing protein</fullName>
    </recommendedName>
</protein>
<feature type="signal peptide" evidence="1">
    <location>
        <begin position="1"/>
        <end position="18"/>
    </location>
</feature>
<comment type="caution">
    <text evidence="2">The sequence shown here is derived from an EMBL/GenBank/DDBJ whole genome shotgun (WGS) entry which is preliminary data.</text>
</comment>
<dbReference type="AlphaFoldDB" id="A0A328C2V9"/>
<keyword evidence="1" id="KW-0732">Signal</keyword>
<dbReference type="EMBL" id="QHKO01000007">
    <property type="protein sequence ID" value="RAL20995.1"/>
    <property type="molecule type" value="Genomic_DNA"/>
</dbReference>
<accession>A0A328C2V9</accession>
<organism evidence="2 3">
    <name type="scientific">Lujinxingia litoralis</name>
    <dbReference type="NCBI Taxonomy" id="2211119"/>
    <lineage>
        <taxon>Bacteria</taxon>
        <taxon>Deltaproteobacteria</taxon>
        <taxon>Bradymonadales</taxon>
        <taxon>Lujinxingiaceae</taxon>
        <taxon>Lujinxingia</taxon>
    </lineage>
</organism>
<dbReference type="Proteomes" id="UP000249169">
    <property type="component" value="Unassembled WGS sequence"/>
</dbReference>
<reference evidence="2 3" key="1">
    <citation type="submission" date="2018-05" db="EMBL/GenBank/DDBJ databases">
        <title>Lujinxingia marina gen. nov. sp. nov., a new facultative anaerobic member of the class Deltaproteobacteria, and proposal of Lujinxingaceae fam. nov.</title>
        <authorList>
            <person name="Li C.-M."/>
        </authorList>
    </citation>
    <scope>NUCLEOTIDE SEQUENCE [LARGE SCALE GENOMIC DNA]</scope>
    <source>
        <strain evidence="2 3">B210</strain>
    </source>
</reference>
<name>A0A328C2V9_9DELT</name>
<evidence type="ECO:0000313" key="2">
    <source>
        <dbReference type="EMBL" id="RAL20995.1"/>
    </source>
</evidence>
<sequence>MWLMLVGWVWVMSGCASAPGVPGAESMPQGRSYSGLWYSPQYEHMYLEQSGDRVTGVFSYGSGGTLEGELKGNRLLFNWEEPGDRSQARAAMRGSGYFLLVESGESVRLEGEWGYGEERKGQGPWTAEYIRELEGDDPSTVEQVRQVH</sequence>
<gene>
    <name evidence="2" type="ORF">DL240_15100</name>
</gene>
<evidence type="ECO:0000256" key="1">
    <source>
        <dbReference type="SAM" id="SignalP"/>
    </source>
</evidence>
<evidence type="ECO:0008006" key="4">
    <source>
        <dbReference type="Google" id="ProtNLM"/>
    </source>
</evidence>
<evidence type="ECO:0000313" key="3">
    <source>
        <dbReference type="Proteomes" id="UP000249169"/>
    </source>
</evidence>